<dbReference type="SUPFAM" id="SSF109854">
    <property type="entry name" value="DinB/YfiT-like putative metalloenzymes"/>
    <property type="match status" value="1"/>
</dbReference>
<organism evidence="4 5">
    <name type="scientific">Chryseobacterium cheonjiense</name>
    <dbReference type="NCBI Taxonomy" id="2728845"/>
    <lineage>
        <taxon>Bacteria</taxon>
        <taxon>Pseudomonadati</taxon>
        <taxon>Bacteroidota</taxon>
        <taxon>Flavobacteriia</taxon>
        <taxon>Flavobacteriales</taxon>
        <taxon>Weeksellaceae</taxon>
        <taxon>Chryseobacterium group</taxon>
        <taxon>Chryseobacterium</taxon>
    </lineage>
</organism>
<feature type="coiled-coil region" evidence="2">
    <location>
        <begin position="6"/>
        <end position="33"/>
    </location>
</feature>
<keyword evidence="2" id="KW-0175">Coiled coil</keyword>
<evidence type="ECO:0000256" key="1">
    <source>
        <dbReference type="PROSITE-ProRule" id="PRU00110"/>
    </source>
</evidence>
<keyword evidence="5" id="KW-1185">Reference proteome</keyword>
<feature type="domain" description="HPt" evidence="3">
    <location>
        <begin position="1"/>
        <end position="100"/>
    </location>
</feature>
<evidence type="ECO:0000313" key="5">
    <source>
        <dbReference type="Proteomes" id="UP000552615"/>
    </source>
</evidence>
<gene>
    <name evidence="4" type="ORF">HHL20_13525</name>
</gene>
<reference evidence="4 5" key="1">
    <citation type="submission" date="2020-04" db="EMBL/GenBank/DDBJ databases">
        <title>Chryseobacterium sp. RJ-7-14 sp. nov., isolated from Jeju soil.</title>
        <authorList>
            <person name="Dahal R.H."/>
            <person name="Chaudhary D.K."/>
        </authorList>
    </citation>
    <scope>NUCLEOTIDE SEQUENCE [LARGE SCALE GENOMIC DNA]</scope>
    <source>
        <strain evidence="4 5">RJ-7-14</strain>
    </source>
</reference>
<comment type="caution">
    <text evidence="1">Lacks conserved residue(s) required for the propagation of feature annotation.</text>
</comment>
<accession>A0A7Y0FJM7</accession>
<evidence type="ECO:0000259" key="3">
    <source>
        <dbReference type="PROSITE" id="PS50894"/>
    </source>
</evidence>
<dbReference type="GO" id="GO:0000160">
    <property type="term" value="P:phosphorelay signal transduction system"/>
    <property type="evidence" value="ECO:0007669"/>
    <property type="project" value="InterPro"/>
</dbReference>
<dbReference type="PROSITE" id="PS50894">
    <property type="entry name" value="HPT"/>
    <property type="match status" value="1"/>
</dbReference>
<dbReference type="InterPro" id="IPR008207">
    <property type="entry name" value="Sig_transdc_His_kin_Hpt_dom"/>
</dbReference>
<evidence type="ECO:0000313" key="4">
    <source>
        <dbReference type="EMBL" id="NML58362.1"/>
    </source>
</evidence>
<dbReference type="RefSeq" id="WP_169231699.1">
    <property type="nucleotide sequence ID" value="NZ_JABBGF010000002.1"/>
</dbReference>
<dbReference type="Proteomes" id="UP000552615">
    <property type="component" value="Unassembled WGS sequence"/>
</dbReference>
<evidence type="ECO:0000256" key="2">
    <source>
        <dbReference type="SAM" id="Coils"/>
    </source>
</evidence>
<dbReference type="AlphaFoldDB" id="A0A7Y0FJM7"/>
<protein>
    <submittedName>
        <fullName evidence="4">DinB family protein</fullName>
    </submittedName>
</protein>
<dbReference type="EMBL" id="JABBGF010000002">
    <property type="protein sequence ID" value="NML58362.1"/>
    <property type="molecule type" value="Genomic_DNA"/>
</dbReference>
<dbReference type="InterPro" id="IPR011466">
    <property type="entry name" value="DUF1572"/>
</dbReference>
<name>A0A7Y0FJM7_9FLAO</name>
<dbReference type="InterPro" id="IPR034660">
    <property type="entry name" value="DinB/YfiT-like"/>
</dbReference>
<dbReference type="Gene3D" id="1.20.120.450">
    <property type="entry name" value="dinb family like domain"/>
    <property type="match status" value="1"/>
</dbReference>
<proteinExistence type="predicted"/>
<sequence>MIQSLQSLFTRDLNKLKTEVESYQNEENIWKTDENISNSAGNLSLHLVGNLNHYIGATLGNSDYIRNRELEFSLKDIPRTELIQQIEKTIETVDLALENLSAEELQRAYPSEPLGYTMTTEYFLIHLFGHLSYHLGQINYHRRLLDNF</sequence>
<comment type="caution">
    <text evidence="4">The sequence shown here is derived from an EMBL/GenBank/DDBJ whole genome shotgun (WGS) entry which is preliminary data.</text>
</comment>
<dbReference type="Pfam" id="PF07609">
    <property type="entry name" value="DUF1572"/>
    <property type="match status" value="1"/>
</dbReference>